<dbReference type="InterPro" id="IPR053154">
    <property type="entry name" value="c-di-AMP_regulator"/>
</dbReference>
<evidence type="ECO:0000313" key="3">
    <source>
        <dbReference type="Proteomes" id="UP000051845"/>
    </source>
</evidence>
<protein>
    <submittedName>
        <fullName evidence="2">YbbR-like protein</fullName>
    </submittedName>
</protein>
<evidence type="ECO:0000256" key="1">
    <source>
        <dbReference type="SAM" id="SignalP"/>
    </source>
</evidence>
<dbReference type="Pfam" id="PF07949">
    <property type="entry name" value="YbbR"/>
    <property type="match status" value="3"/>
</dbReference>
<dbReference type="AlphaFoldDB" id="A0A0R2B8J9"/>
<organism evidence="2 3">
    <name type="scientific">Secundilactobacillus collinoides DSM 20515 = JCM 1123</name>
    <dbReference type="NCBI Taxonomy" id="1423733"/>
    <lineage>
        <taxon>Bacteria</taxon>
        <taxon>Bacillati</taxon>
        <taxon>Bacillota</taxon>
        <taxon>Bacilli</taxon>
        <taxon>Lactobacillales</taxon>
        <taxon>Lactobacillaceae</taxon>
        <taxon>Secundilactobacillus</taxon>
    </lineage>
</organism>
<accession>A0A0R2B8J9</accession>
<sequence>MKAFFNSRWMFRLVSLFLAVCLFLYVNSTKTTTSQSTNSTTDSTTLTANEHKTITVQLRLNVNSDKYFVTGYPEKVKMHLSGPAALVTATANTQNFRVIANLNKLKVGKHTVALQEEGLNRDLSYRIDPAKIKVNIQKRQTVSFPVTVNYDKTRIADNYEAGKATSDVSSVKATGAENEIDRISRVVAQVDLKQNAKSTVNSQAVIEALDKQGRTVNVILTPSTTQVNLPITTKQNSKKVPITFKAKNGSSDYTYTLKSSTSSVRVFGSKSKLADISSFEADIDVSDIKKSTTKTVSLDADANNVTSVDPTSVKVSITTKKTD</sequence>
<name>A0A0R2B8J9_SECCO</name>
<gene>
    <name evidence="2" type="ORF">FC82_GL002245</name>
</gene>
<comment type="caution">
    <text evidence="2">The sequence shown here is derived from an EMBL/GenBank/DDBJ whole genome shotgun (WGS) entry which is preliminary data.</text>
</comment>
<dbReference type="InterPro" id="IPR012505">
    <property type="entry name" value="YbbR"/>
</dbReference>
<dbReference type="PATRIC" id="fig|1423733.4.peg.2357"/>
<keyword evidence="1" id="KW-0732">Signal</keyword>
<dbReference type="EMBL" id="AYYR01000053">
    <property type="protein sequence ID" value="KRM75376.1"/>
    <property type="molecule type" value="Genomic_DNA"/>
</dbReference>
<reference evidence="2 3" key="1">
    <citation type="journal article" date="2015" name="Genome Announc.">
        <title>Expanding the biotechnology potential of lactobacilli through comparative genomics of 213 strains and associated genera.</title>
        <authorList>
            <person name="Sun Z."/>
            <person name="Harris H.M."/>
            <person name="McCann A."/>
            <person name="Guo C."/>
            <person name="Argimon S."/>
            <person name="Zhang W."/>
            <person name="Yang X."/>
            <person name="Jeffery I.B."/>
            <person name="Cooney J.C."/>
            <person name="Kagawa T.F."/>
            <person name="Liu W."/>
            <person name="Song Y."/>
            <person name="Salvetti E."/>
            <person name="Wrobel A."/>
            <person name="Rasinkangas P."/>
            <person name="Parkhill J."/>
            <person name="Rea M.C."/>
            <person name="O'Sullivan O."/>
            <person name="Ritari J."/>
            <person name="Douillard F.P."/>
            <person name="Paul Ross R."/>
            <person name="Yang R."/>
            <person name="Briner A.E."/>
            <person name="Felis G.E."/>
            <person name="de Vos W.M."/>
            <person name="Barrangou R."/>
            <person name="Klaenhammer T.R."/>
            <person name="Caufield P.W."/>
            <person name="Cui Y."/>
            <person name="Zhang H."/>
            <person name="O'Toole P.W."/>
        </authorList>
    </citation>
    <scope>NUCLEOTIDE SEQUENCE [LARGE SCALE GENOMIC DNA]</scope>
    <source>
        <strain evidence="2 3">DSM 20515</strain>
    </source>
</reference>
<feature type="chain" id="PRO_5038411339" evidence="1">
    <location>
        <begin position="29"/>
        <end position="323"/>
    </location>
</feature>
<dbReference type="Proteomes" id="UP000051845">
    <property type="component" value="Unassembled WGS sequence"/>
</dbReference>
<dbReference type="Gene3D" id="2.170.120.30">
    <property type="match status" value="1"/>
</dbReference>
<dbReference type="STRING" id="33960.TY91_10565"/>
<dbReference type="PANTHER" id="PTHR37804">
    <property type="entry name" value="CDAA REGULATORY PROTEIN CDAR"/>
    <property type="match status" value="1"/>
</dbReference>
<evidence type="ECO:0000313" key="2">
    <source>
        <dbReference type="EMBL" id="KRM75376.1"/>
    </source>
</evidence>
<dbReference type="Gene3D" id="2.170.120.40">
    <property type="entry name" value="YbbR-like domain"/>
    <property type="match status" value="2"/>
</dbReference>
<dbReference type="RefSeq" id="WP_056996788.1">
    <property type="nucleotide sequence ID" value="NZ_AYYR01000053.1"/>
</dbReference>
<dbReference type="PANTHER" id="PTHR37804:SF1">
    <property type="entry name" value="CDAA REGULATORY PROTEIN CDAR"/>
    <property type="match status" value="1"/>
</dbReference>
<proteinExistence type="predicted"/>
<feature type="signal peptide" evidence="1">
    <location>
        <begin position="1"/>
        <end position="28"/>
    </location>
</feature>